<evidence type="ECO:0000313" key="2">
    <source>
        <dbReference type="Proteomes" id="UP001272242"/>
    </source>
</evidence>
<keyword evidence="2" id="KW-1185">Reference proteome</keyword>
<evidence type="ECO:0000313" key="1">
    <source>
        <dbReference type="EMBL" id="MDY3563351.1"/>
    </source>
</evidence>
<protein>
    <submittedName>
        <fullName evidence="1">Uncharacterized protein</fullName>
    </submittedName>
</protein>
<comment type="caution">
    <text evidence="1">The sequence shown here is derived from an EMBL/GenBank/DDBJ whole genome shotgun (WGS) entry which is preliminary data.</text>
</comment>
<dbReference type="EMBL" id="JAXBLV010000236">
    <property type="protein sequence ID" value="MDY3563351.1"/>
    <property type="molecule type" value="Genomic_DNA"/>
</dbReference>
<dbReference type="RefSeq" id="WP_010049425.1">
    <property type="nucleotide sequence ID" value="NZ_JAXBLV010000236.1"/>
</dbReference>
<organism evidence="1 2">
    <name type="scientific">Gemmata algarum</name>
    <dbReference type="NCBI Taxonomy" id="2975278"/>
    <lineage>
        <taxon>Bacteria</taxon>
        <taxon>Pseudomonadati</taxon>
        <taxon>Planctomycetota</taxon>
        <taxon>Planctomycetia</taxon>
        <taxon>Gemmatales</taxon>
        <taxon>Gemmataceae</taxon>
        <taxon>Gemmata</taxon>
    </lineage>
</organism>
<sequence>MRPFGLFLVTALGAGPAGCGGPPAPAPEEAPLTVEQWKALPAQKKYEVETLERVKHGSPKFQDQQAWDKFIREVMVPARKKDGLDPKK</sequence>
<dbReference type="Proteomes" id="UP001272242">
    <property type="component" value="Unassembled WGS sequence"/>
</dbReference>
<gene>
    <name evidence="1" type="ORF">R5W23_004853</name>
</gene>
<accession>A0ABU5FC02</accession>
<reference evidence="2" key="1">
    <citation type="journal article" date="2023" name="Mar. Drugs">
        <title>Gemmata algarum, a Novel Planctomycete Isolated from an Algal Mat, Displays Antimicrobial Activity.</title>
        <authorList>
            <person name="Kumar G."/>
            <person name="Kallscheuer N."/>
            <person name="Kashif M."/>
            <person name="Ahamad S."/>
            <person name="Jagadeeshwari U."/>
            <person name="Pannikurungottu S."/>
            <person name="Haufschild T."/>
            <person name="Kabuu M."/>
            <person name="Sasikala C."/>
            <person name="Jogler C."/>
            <person name="Ramana C."/>
        </authorList>
    </citation>
    <scope>NUCLEOTIDE SEQUENCE [LARGE SCALE GENOMIC DNA]</scope>
    <source>
        <strain evidence="2">JC673</strain>
    </source>
</reference>
<name>A0ABU5FC02_9BACT</name>
<proteinExistence type="predicted"/>